<dbReference type="EC" id="2.7.7.6" evidence="1"/>
<dbReference type="GO" id="GO:0006351">
    <property type="term" value="P:DNA-templated transcription"/>
    <property type="evidence" value="ECO:0007669"/>
    <property type="project" value="InterPro"/>
</dbReference>
<dbReference type="PANTHER" id="PTHR19376">
    <property type="entry name" value="DNA-DIRECTED RNA POLYMERASE"/>
    <property type="match status" value="1"/>
</dbReference>
<name>T0ZVP9_9ZZZZ</name>
<dbReference type="GO" id="GO:0003899">
    <property type="term" value="F:DNA-directed RNA polymerase activity"/>
    <property type="evidence" value="ECO:0007669"/>
    <property type="project" value="UniProtKB-EC"/>
</dbReference>
<sequence length="163" mass="18568">LHTKEKNKELKTIITIKEISEITPISVAEFRVGKRKLKEVQSFEIAERTSIKITKKQEYSSKIDKASMELMNEIKKKGVRIPLDSVIRLIQLKAEKGVKYYNKVMERVIAEIGKRQVDPYEAVGIIAAQSIGEPGTQMTMRTFHFAGVREVNVTLGLPRLIEI</sequence>
<evidence type="ECO:0000256" key="4">
    <source>
        <dbReference type="ARBA" id="ARBA00022695"/>
    </source>
</evidence>
<dbReference type="Pfam" id="PF04998">
    <property type="entry name" value="RNA_pol_Rpb1_5"/>
    <property type="match status" value="1"/>
</dbReference>
<feature type="domain" description="RNA polymerase Rpb1" evidence="7">
    <location>
        <begin position="36"/>
        <end position="163"/>
    </location>
</feature>
<dbReference type="PANTHER" id="PTHR19376:SF32">
    <property type="entry name" value="DNA-DIRECTED RNA POLYMERASE III SUBUNIT RPC1"/>
    <property type="match status" value="1"/>
</dbReference>
<dbReference type="GO" id="GO:0000428">
    <property type="term" value="C:DNA-directed RNA polymerase complex"/>
    <property type="evidence" value="ECO:0007669"/>
    <property type="project" value="UniProtKB-KW"/>
</dbReference>
<keyword evidence="4" id="KW-0548">Nucleotidyltransferase</keyword>
<comment type="catalytic activity">
    <reaction evidence="6">
        <text>RNA(n) + a ribonucleoside 5'-triphosphate = RNA(n+1) + diphosphate</text>
        <dbReference type="Rhea" id="RHEA:21248"/>
        <dbReference type="Rhea" id="RHEA-COMP:14527"/>
        <dbReference type="Rhea" id="RHEA-COMP:17342"/>
        <dbReference type="ChEBI" id="CHEBI:33019"/>
        <dbReference type="ChEBI" id="CHEBI:61557"/>
        <dbReference type="ChEBI" id="CHEBI:140395"/>
        <dbReference type="EC" id="2.7.7.6"/>
    </reaction>
</comment>
<dbReference type="InterPro" id="IPR007081">
    <property type="entry name" value="RNA_pol_Rpb1_5"/>
</dbReference>
<proteinExistence type="predicted"/>
<organism evidence="8">
    <name type="scientific">mine drainage metagenome</name>
    <dbReference type="NCBI Taxonomy" id="410659"/>
    <lineage>
        <taxon>unclassified sequences</taxon>
        <taxon>metagenomes</taxon>
        <taxon>ecological metagenomes</taxon>
    </lineage>
</organism>
<dbReference type="GO" id="GO:0003677">
    <property type="term" value="F:DNA binding"/>
    <property type="evidence" value="ECO:0007669"/>
    <property type="project" value="InterPro"/>
</dbReference>
<reference evidence="8" key="1">
    <citation type="submission" date="2013-08" db="EMBL/GenBank/DDBJ databases">
        <authorList>
            <person name="Mendez C."/>
            <person name="Richter M."/>
            <person name="Ferrer M."/>
            <person name="Sanchez J."/>
        </authorList>
    </citation>
    <scope>NUCLEOTIDE SEQUENCE</scope>
</reference>
<reference evidence="8" key="2">
    <citation type="journal article" date="2014" name="ISME J.">
        <title>Microbial stratification in low pH oxic and suboxic macroscopic growths along an acid mine drainage.</title>
        <authorList>
            <person name="Mendez-Garcia C."/>
            <person name="Mesa V."/>
            <person name="Sprenger R.R."/>
            <person name="Richter M."/>
            <person name="Diez M.S."/>
            <person name="Solano J."/>
            <person name="Bargiela R."/>
            <person name="Golyshina O.V."/>
            <person name="Manteca A."/>
            <person name="Ramos J.L."/>
            <person name="Gallego J.R."/>
            <person name="Llorente I."/>
            <person name="Martins Dos Santos V.A."/>
            <person name="Jensen O.N."/>
            <person name="Pelaez A.I."/>
            <person name="Sanchez J."/>
            <person name="Ferrer M."/>
        </authorList>
    </citation>
    <scope>NUCLEOTIDE SEQUENCE</scope>
</reference>
<evidence type="ECO:0000259" key="7">
    <source>
        <dbReference type="Pfam" id="PF04998"/>
    </source>
</evidence>
<accession>T0ZVP9</accession>
<evidence type="ECO:0000256" key="6">
    <source>
        <dbReference type="ARBA" id="ARBA00048552"/>
    </source>
</evidence>
<keyword evidence="2 8" id="KW-0240">DNA-directed RNA polymerase</keyword>
<dbReference type="SUPFAM" id="SSF64484">
    <property type="entry name" value="beta and beta-prime subunits of DNA dependent RNA-polymerase"/>
    <property type="match status" value="1"/>
</dbReference>
<dbReference type="InterPro" id="IPR045867">
    <property type="entry name" value="DNA-dir_RpoC_beta_prime"/>
</dbReference>
<feature type="non-terminal residue" evidence="8">
    <location>
        <position position="1"/>
    </location>
</feature>
<dbReference type="AlphaFoldDB" id="T0ZVP9"/>
<evidence type="ECO:0000256" key="3">
    <source>
        <dbReference type="ARBA" id="ARBA00022679"/>
    </source>
</evidence>
<dbReference type="EMBL" id="AUZX01013950">
    <property type="protein sequence ID" value="EQD34005.1"/>
    <property type="molecule type" value="Genomic_DNA"/>
</dbReference>
<gene>
    <name evidence="8" type="ORF">B1A_18909</name>
</gene>
<evidence type="ECO:0000256" key="2">
    <source>
        <dbReference type="ARBA" id="ARBA00022478"/>
    </source>
</evidence>
<protein>
    <recommendedName>
        <fullName evidence="1">DNA-directed RNA polymerase</fullName>
        <ecNumber evidence="1">2.7.7.6</ecNumber>
    </recommendedName>
</protein>
<evidence type="ECO:0000256" key="5">
    <source>
        <dbReference type="ARBA" id="ARBA00023163"/>
    </source>
</evidence>
<evidence type="ECO:0000256" key="1">
    <source>
        <dbReference type="ARBA" id="ARBA00012418"/>
    </source>
</evidence>
<feature type="non-terminal residue" evidence="8">
    <location>
        <position position="163"/>
    </location>
</feature>
<evidence type="ECO:0000313" key="8">
    <source>
        <dbReference type="EMBL" id="EQD34005.1"/>
    </source>
</evidence>
<keyword evidence="5" id="KW-0804">Transcription</keyword>
<keyword evidence="3" id="KW-0808">Transferase</keyword>
<comment type="caution">
    <text evidence="8">The sequence shown here is derived from an EMBL/GenBank/DDBJ whole genome shotgun (WGS) entry which is preliminary data.</text>
</comment>